<comment type="caution">
    <text evidence="2">The sequence shown here is derived from an EMBL/GenBank/DDBJ whole genome shotgun (WGS) entry which is preliminary data.</text>
</comment>
<keyword evidence="1" id="KW-0812">Transmembrane</keyword>
<name>A0A544YSA7_9ACTN</name>
<keyword evidence="1" id="KW-1133">Transmembrane helix</keyword>
<reference evidence="2 3" key="1">
    <citation type="submission" date="2019-07" db="EMBL/GenBank/DDBJ databases">
        <title>Microbispora hainanensis DSM 45428.</title>
        <authorList>
            <person name="Thawai C."/>
        </authorList>
    </citation>
    <scope>NUCLEOTIDE SEQUENCE [LARGE SCALE GENOMIC DNA]</scope>
    <source>
        <strain evidence="2 3">DSM 45428</strain>
    </source>
</reference>
<protein>
    <submittedName>
        <fullName evidence="2">Uncharacterized protein</fullName>
    </submittedName>
</protein>
<evidence type="ECO:0000256" key="1">
    <source>
        <dbReference type="SAM" id="Phobius"/>
    </source>
</evidence>
<evidence type="ECO:0000313" key="2">
    <source>
        <dbReference type="EMBL" id="TQS19412.1"/>
    </source>
</evidence>
<sequence length="650" mass="73104">MTPPQDTTTNVAADDAQVGVQAGVVHGDVYYYAVAPDSPPEKKFEIGVHFLEGGAAGRALRLIDEARASNYVTNRVCFYWPLAMVSGRTRRELSAQEAARLRDSDRFLPLTGDDFWADGVRVIRRLLGAAEKPGADVRLLMAELDELRPTHRTTILRHMGLFLDGSIKDQLWHLTLRDAREQQKAGNRENRVWKFFEPEPATPQVRQPEQPTVPVATWLKAVAGTLVSVPATVHIGLLLVQGGRVSALLAYLVSISGGWLAARAGLEWCFRSGRRKATDEAYGLTPRPRTDTSPDRFARRIDNRLVYYLAKYVPDGMDREVWLTWTAGIRRRIRDEIADAYRDTGIKVEAFNWLIRHRVDEVVRRWRGGTLWSYRQELATPPPTMATAMLGAMAFAAGGAWAAGGAMQTNWPTGIPSVVLAVAAGWIAVSAWLRIALERRRYRADESDSKEVSAECDKAYIRWKKRLADKPDDGEMATWLDCDRKMLLDEALRHYRLKMSDVVAYAFIEARSGSATRARVKGGPWRYRKYDMKIFIITADGVRQCNAKLDFEAGTFHDRNRLNYRFEAVTAVHVQQADDNSHTFELSLIDGQKFTAQMIGPELEEQQQPEDPKDVSEVSLDAAGLRHTLHVLEGVAAEGKAWMTRERGGR</sequence>
<feature type="transmembrane region" description="Helical" evidence="1">
    <location>
        <begin position="385"/>
        <end position="403"/>
    </location>
</feature>
<feature type="transmembrane region" description="Helical" evidence="1">
    <location>
        <begin position="248"/>
        <end position="266"/>
    </location>
</feature>
<dbReference type="RefSeq" id="WP_142620463.1">
    <property type="nucleotide sequence ID" value="NZ_VIRM01000024.1"/>
</dbReference>
<accession>A0A544YSA7</accession>
<organism evidence="2 3">
    <name type="scientific">Microbispora hainanensis</name>
    <dbReference type="NCBI Taxonomy" id="568844"/>
    <lineage>
        <taxon>Bacteria</taxon>
        <taxon>Bacillati</taxon>
        <taxon>Actinomycetota</taxon>
        <taxon>Actinomycetes</taxon>
        <taxon>Streptosporangiales</taxon>
        <taxon>Streptosporangiaceae</taxon>
        <taxon>Microbispora</taxon>
    </lineage>
</organism>
<dbReference type="AlphaFoldDB" id="A0A544YSA7"/>
<evidence type="ECO:0000313" key="3">
    <source>
        <dbReference type="Proteomes" id="UP000316541"/>
    </source>
</evidence>
<gene>
    <name evidence="2" type="ORF">FLX08_20385</name>
</gene>
<proteinExistence type="predicted"/>
<keyword evidence="1" id="KW-0472">Membrane</keyword>
<dbReference type="EMBL" id="VIRM01000024">
    <property type="protein sequence ID" value="TQS19412.1"/>
    <property type="molecule type" value="Genomic_DNA"/>
</dbReference>
<dbReference type="Proteomes" id="UP000316541">
    <property type="component" value="Unassembled WGS sequence"/>
</dbReference>
<feature type="transmembrane region" description="Helical" evidence="1">
    <location>
        <begin position="415"/>
        <end position="433"/>
    </location>
</feature>